<dbReference type="RefSeq" id="WP_145783530.1">
    <property type="nucleotide sequence ID" value="NZ_JBEXOD010000027.1"/>
</dbReference>
<proteinExistence type="predicted"/>
<protein>
    <submittedName>
        <fullName evidence="10">Putative peptidoglycan lipid II flippase</fullName>
    </submittedName>
</protein>
<comment type="subcellular location">
    <subcellularLocation>
        <location evidence="1">Cell membrane</location>
        <topology evidence="1">Multi-pass membrane protein</topology>
    </subcellularLocation>
</comment>
<comment type="caution">
    <text evidence="10">The sequence shown here is derived from an EMBL/GenBank/DDBJ whole genome shotgun (WGS) entry which is preliminary data.</text>
</comment>
<keyword evidence="3 9" id="KW-0812">Transmembrane</keyword>
<dbReference type="GO" id="GO:0009252">
    <property type="term" value="P:peptidoglycan biosynthetic process"/>
    <property type="evidence" value="ECO:0007669"/>
    <property type="project" value="UniProtKB-KW"/>
</dbReference>
<keyword evidence="11" id="KW-1185">Reference proteome</keyword>
<accession>A0A561W5A2</accession>
<sequence length="562" mass="56582">MTRPAPLAGAGRLAGAAALIAVLTVVSRLAGFGRTALFTWSLGNTDLGGTYVVANAVPNFIFEIVAGGALASLVVPLLAGAVAAGDRTTVARTTGALLTWTLALLVPLAVLVVLLAGPVVESLGHHLTAAQQQSGVRMLRVFAPQLPLYGVGIVLTGVLQAHRRFAWPVLAPLLSSLTVIVVYLGFTATQGRNATVGGVSPGGELLLSVGTTLGVVVLSLSLIIPVSRLRLGMRPGFGFPADARARVGGLAVAGAVTVTTQQIALIVSLNQVTAGARSNPGVYNLAQTVYLLPWAVLAVPLAVAAYPTLAAARAAGDEDTYRATLAPAVRGVLLFSFLGTAALIGTAGPVGHFFFPASTASTAAAAIIGYAPGLVGYGLFAVLTRALYARGETRAATAATAVGFLVVPAVVVLFGALLPLRDRVFAVTSANSVGMLVLGALLLLAVRRSAGRPALAGAARASGAGALAGVLAALAGWGLSRWLDSSGGGTPTMAAALGQGMLSGVLVGAVFLAVVWFVDRRDVAPLLAGVLRRLRRRGPRGGGPTAGAVSPERGDGKETAAR</sequence>
<reference evidence="10 11" key="1">
    <citation type="submission" date="2019-06" db="EMBL/GenBank/DDBJ databases">
        <title>Sequencing the genomes of 1000 actinobacteria strains.</title>
        <authorList>
            <person name="Klenk H.-P."/>
        </authorList>
    </citation>
    <scope>NUCLEOTIDE SEQUENCE [LARGE SCALE GENOMIC DNA]</scope>
    <source>
        <strain evidence="10 11">DSM 45885</strain>
    </source>
</reference>
<feature type="transmembrane region" description="Helical" evidence="9">
    <location>
        <begin position="206"/>
        <end position="226"/>
    </location>
</feature>
<evidence type="ECO:0000256" key="9">
    <source>
        <dbReference type="SAM" id="Phobius"/>
    </source>
</evidence>
<dbReference type="PANTHER" id="PTHR47019">
    <property type="entry name" value="LIPID II FLIPPASE MURJ"/>
    <property type="match status" value="1"/>
</dbReference>
<feature type="compositionally biased region" description="Basic and acidic residues" evidence="8">
    <location>
        <begin position="552"/>
        <end position="562"/>
    </location>
</feature>
<feature type="transmembrane region" description="Helical" evidence="9">
    <location>
        <begin position="458"/>
        <end position="480"/>
    </location>
</feature>
<dbReference type="InterPro" id="IPR051050">
    <property type="entry name" value="Lipid_II_flippase_MurJ/MviN"/>
</dbReference>
<feature type="transmembrane region" description="Helical" evidence="9">
    <location>
        <begin position="500"/>
        <end position="518"/>
    </location>
</feature>
<dbReference type="PANTHER" id="PTHR47019:SF1">
    <property type="entry name" value="LIPID II FLIPPASE MURJ"/>
    <property type="match status" value="1"/>
</dbReference>
<feature type="region of interest" description="Disordered" evidence="8">
    <location>
        <begin position="538"/>
        <end position="562"/>
    </location>
</feature>
<feature type="transmembrane region" description="Helical" evidence="9">
    <location>
        <begin position="332"/>
        <end position="355"/>
    </location>
</feature>
<feature type="transmembrane region" description="Helical" evidence="9">
    <location>
        <begin position="395"/>
        <end position="418"/>
    </location>
</feature>
<gene>
    <name evidence="10" type="ORF">FHU34_114432</name>
</gene>
<dbReference type="GeneID" id="300129912"/>
<evidence type="ECO:0000256" key="2">
    <source>
        <dbReference type="ARBA" id="ARBA00022475"/>
    </source>
</evidence>
<dbReference type="GO" id="GO:0034204">
    <property type="term" value="P:lipid translocation"/>
    <property type="evidence" value="ECO:0007669"/>
    <property type="project" value="TreeGrafter"/>
</dbReference>
<dbReference type="Pfam" id="PF03023">
    <property type="entry name" value="MurJ"/>
    <property type="match status" value="1"/>
</dbReference>
<feature type="transmembrane region" description="Helical" evidence="9">
    <location>
        <begin position="424"/>
        <end position="446"/>
    </location>
</feature>
<dbReference type="GO" id="GO:0008360">
    <property type="term" value="P:regulation of cell shape"/>
    <property type="evidence" value="ECO:0007669"/>
    <property type="project" value="UniProtKB-KW"/>
</dbReference>
<dbReference type="GO" id="GO:0005886">
    <property type="term" value="C:plasma membrane"/>
    <property type="evidence" value="ECO:0007669"/>
    <property type="project" value="UniProtKB-SubCell"/>
</dbReference>
<feature type="transmembrane region" description="Helical" evidence="9">
    <location>
        <begin position="361"/>
        <end position="383"/>
    </location>
</feature>
<evidence type="ECO:0000313" key="10">
    <source>
        <dbReference type="EMBL" id="TWG19056.1"/>
    </source>
</evidence>
<dbReference type="InterPro" id="IPR004268">
    <property type="entry name" value="MurJ"/>
</dbReference>
<evidence type="ECO:0000256" key="6">
    <source>
        <dbReference type="ARBA" id="ARBA00022989"/>
    </source>
</evidence>
<keyword evidence="7 9" id="KW-0472">Membrane</keyword>
<evidence type="ECO:0000256" key="5">
    <source>
        <dbReference type="ARBA" id="ARBA00022984"/>
    </source>
</evidence>
<feature type="transmembrane region" description="Helical" evidence="9">
    <location>
        <begin position="165"/>
        <end position="186"/>
    </location>
</feature>
<keyword evidence="6 9" id="KW-1133">Transmembrane helix</keyword>
<dbReference type="GO" id="GO:0015648">
    <property type="term" value="F:lipid-linked peptidoglycan transporter activity"/>
    <property type="evidence" value="ECO:0007669"/>
    <property type="project" value="TreeGrafter"/>
</dbReference>
<feature type="transmembrane region" description="Helical" evidence="9">
    <location>
        <begin position="139"/>
        <end position="158"/>
    </location>
</feature>
<evidence type="ECO:0000256" key="7">
    <source>
        <dbReference type="ARBA" id="ARBA00023136"/>
    </source>
</evidence>
<organism evidence="10 11">
    <name type="scientific">Micromonospora taraxaci</name>
    <dbReference type="NCBI Taxonomy" id="1316803"/>
    <lineage>
        <taxon>Bacteria</taxon>
        <taxon>Bacillati</taxon>
        <taxon>Actinomycetota</taxon>
        <taxon>Actinomycetes</taxon>
        <taxon>Micromonosporales</taxon>
        <taxon>Micromonosporaceae</taxon>
        <taxon>Micromonospora</taxon>
    </lineage>
</organism>
<dbReference type="EMBL" id="VIWZ01000001">
    <property type="protein sequence ID" value="TWG19056.1"/>
    <property type="molecule type" value="Genomic_DNA"/>
</dbReference>
<name>A0A561W5A2_9ACTN</name>
<evidence type="ECO:0000313" key="11">
    <source>
        <dbReference type="Proteomes" id="UP000317685"/>
    </source>
</evidence>
<evidence type="ECO:0000256" key="8">
    <source>
        <dbReference type="SAM" id="MobiDB-lite"/>
    </source>
</evidence>
<keyword evidence="2" id="KW-1003">Cell membrane</keyword>
<evidence type="ECO:0000256" key="4">
    <source>
        <dbReference type="ARBA" id="ARBA00022960"/>
    </source>
</evidence>
<feature type="transmembrane region" description="Helical" evidence="9">
    <location>
        <begin position="60"/>
        <end position="85"/>
    </location>
</feature>
<evidence type="ECO:0000256" key="1">
    <source>
        <dbReference type="ARBA" id="ARBA00004651"/>
    </source>
</evidence>
<feature type="transmembrane region" description="Helical" evidence="9">
    <location>
        <begin position="289"/>
        <end position="312"/>
    </location>
</feature>
<keyword evidence="4" id="KW-0133">Cell shape</keyword>
<dbReference type="AlphaFoldDB" id="A0A561W5A2"/>
<feature type="transmembrane region" description="Helical" evidence="9">
    <location>
        <begin position="247"/>
        <end position="269"/>
    </location>
</feature>
<evidence type="ECO:0000256" key="3">
    <source>
        <dbReference type="ARBA" id="ARBA00022692"/>
    </source>
</evidence>
<keyword evidence="5" id="KW-0573">Peptidoglycan synthesis</keyword>
<feature type="transmembrane region" description="Helical" evidence="9">
    <location>
        <begin position="97"/>
        <end position="119"/>
    </location>
</feature>
<dbReference type="OrthoDB" id="4350032at2"/>
<dbReference type="Proteomes" id="UP000317685">
    <property type="component" value="Unassembled WGS sequence"/>
</dbReference>
<dbReference type="PRINTS" id="PR01806">
    <property type="entry name" value="VIRFACTRMVIN"/>
</dbReference>